<reference evidence="14 15" key="1">
    <citation type="journal article" date="2019" name="Int. J. Syst. Evol. Microbiol.">
        <title>The Global Catalogue of Microorganisms (GCM) 10K type strain sequencing project: providing services to taxonomists for standard genome sequencing and annotation.</title>
        <authorList>
            <consortium name="The Broad Institute Genomics Platform"/>
            <consortium name="The Broad Institute Genome Sequencing Center for Infectious Disease"/>
            <person name="Wu L."/>
            <person name="Ma J."/>
        </authorList>
    </citation>
    <scope>NUCLEOTIDE SEQUENCE [LARGE SCALE GENOMIC DNA]</scope>
    <source>
        <strain evidence="14 15">JCM 16328</strain>
    </source>
</reference>
<feature type="domain" description="Peptidase M48" evidence="13">
    <location>
        <begin position="100"/>
        <end position="387"/>
    </location>
</feature>
<evidence type="ECO:0000256" key="1">
    <source>
        <dbReference type="ARBA" id="ARBA00022475"/>
    </source>
</evidence>
<comment type="caution">
    <text evidence="14">The sequence shown here is derived from an EMBL/GenBank/DDBJ whole genome shotgun (WGS) entry which is preliminary data.</text>
</comment>
<feature type="transmembrane region" description="Helical" evidence="12">
    <location>
        <begin position="59"/>
        <end position="83"/>
    </location>
</feature>
<evidence type="ECO:0000256" key="8">
    <source>
        <dbReference type="ARBA" id="ARBA00023049"/>
    </source>
</evidence>
<dbReference type="PANTHER" id="PTHR43221:SF2">
    <property type="entry name" value="PROTEASE HTPX HOMOLOG"/>
    <property type="match status" value="1"/>
</dbReference>
<dbReference type="Pfam" id="PF01435">
    <property type="entry name" value="Peptidase_M48"/>
    <property type="match status" value="1"/>
</dbReference>
<keyword evidence="8 10" id="KW-0482">Metalloprotease</keyword>
<feature type="compositionally biased region" description="Low complexity" evidence="11">
    <location>
        <begin position="329"/>
        <end position="344"/>
    </location>
</feature>
<dbReference type="GO" id="GO:0004222">
    <property type="term" value="F:metalloendopeptidase activity"/>
    <property type="evidence" value="ECO:0007669"/>
    <property type="project" value="InterPro"/>
</dbReference>
<keyword evidence="9 12" id="KW-0472">Membrane</keyword>
<dbReference type="InterPro" id="IPR050083">
    <property type="entry name" value="HtpX_protease"/>
</dbReference>
<keyword evidence="5 10" id="KW-0378">Hydrolase</keyword>
<name>A0AAV3T5I2_9EURY</name>
<dbReference type="InterPro" id="IPR001915">
    <property type="entry name" value="Peptidase_M48"/>
</dbReference>
<keyword evidence="3 12" id="KW-0812">Transmembrane</keyword>
<evidence type="ECO:0000256" key="7">
    <source>
        <dbReference type="ARBA" id="ARBA00022989"/>
    </source>
</evidence>
<dbReference type="GO" id="GO:0006508">
    <property type="term" value="P:proteolysis"/>
    <property type="evidence" value="ECO:0007669"/>
    <property type="project" value="UniProtKB-KW"/>
</dbReference>
<feature type="region of interest" description="Disordered" evidence="11">
    <location>
        <begin position="319"/>
        <end position="392"/>
    </location>
</feature>
<feature type="compositionally biased region" description="Basic and acidic residues" evidence="11">
    <location>
        <begin position="376"/>
        <end position="392"/>
    </location>
</feature>
<evidence type="ECO:0000256" key="10">
    <source>
        <dbReference type="RuleBase" id="RU003983"/>
    </source>
</evidence>
<gene>
    <name evidence="14" type="ORF">GCM10009020_06870</name>
</gene>
<dbReference type="RefSeq" id="WP_343772462.1">
    <property type="nucleotide sequence ID" value="NZ_BAAADV010000001.1"/>
</dbReference>
<evidence type="ECO:0000313" key="15">
    <source>
        <dbReference type="Proteomes" id="UP001500420"/>
    </source>
</evidence>
<evidence type="ECO:0000256" key="2">
    <source>
        <dbReference type="ARBA" id="ARBA00022670"/>
    </source>
</evidence>
<keyword evidence="6 10" id="KW-0862">Zinc</keyword>
<dbReference type="EMBL" id="BAAADV010000001">
    <property type="protein sequence ID" value="GAA0664584.1"/>
    <property type="molecule type" value="Genomic_DNA"/>
</dbReference>
<keyword evidence="15" id="KW-1185">Reference proteome</keyword>
<dbReference type="PANTHER" id="PTHR43221">
    <property type="entry name" value="PROTEASE HTPX"/>
    <property type="match status" value="1"/>
</dbReference>
<feature type="transmembrane region" description="Helical" evidence="12">
    <location>
        <begin position="213"/>
        <end position="238"/>
    </location>
</feature>
<feature type="compositionally biased region" description="Basic and acidic residues" evidence="11">
    <location>
        <begin position="346"/>
        <end position="361"/>
    </location>
</feature>
<dbReference type="Gene3D" id="3.30.2010.10">
    <property type="entry name" value="Metalloproteases ('zincins'), catalytic domain"/>
    <property type="match status" value="1"/>
</dbReference>
<evidence type="ECO:0000256" key="11">
    <source>
        <dbReference type="SAM" id="MobiDB-lite"/>
    </source>
</evidence>
<evidence type="ECO:0000256" key="9">
    <source>
        <dbReference type="ARBA" id="ARBA00023136"/>
    </source>
</evidence>
<keyword evidence="4" id="KW-0479">Metal-binding</keyword>
<protein>
    <recommendedName>
        <fullName evidence="13">Peptidase M48 domain-containing protein</fullName>
    </recommendedName>
</protein>
<organism evidence="14 15">
    <name type="scientific">Natronoarchaeum mannanilyticum</name>
    <dbReference type="NCBI Taxonomy" id="926360"/>
    <lineage>
        <taxon>Archaea</taxon>
        <taxon>Methanobacteriati</taxon>
        <taxon>Methanobacteriota</taxon>
        <taxon>Stenosarchaea group</taxon>
        <taxon>Halobacteria</taxon>
        <taxon>Halobacteriales</taxon>
        <taxon>Natronoarchaeaceae</taxon>
    </lineage>
</organism>
<comment type="similarity">
    <text evidence="10">Belongs to the peptidase M48 family.</text>
</comment>
<dbReference type="AlphaFoldDB" id="A0AAV3T5I2"/>
<keyword evidence="1" id="KW-1003">Cell membrane</keyword>
<accession>A0AAV3T5I2</accession>
<evidence type="ECO:0000256" key="6">
    <source>
        <dbReference type="ARBA" id="ARBA00022833"/>
    </source>
</evidence>
<sequence>MTSNGRRSFRLRIAGVLALLVALNGLFVAALVWAYGTVIPGAVAWALLALLGEQPTIDFLDLAVSPLALVVLTAAFLVAQAWYGYTRLLSDVWEGTASPEDAPDLHAAVTRLAAQADVSAPSIAVVDAAHPNCFTVGRAGNATIVVTRPLLDALDPDERDAVLAHEIAHVKNRDVTLMTLASLFIAIAERAYRATSLLRRAQWFDREGMSRRASLALDWLLPVVIVSYLFVAPILWLFPPLARLANETLSRQREFAADDAAAAITGRPLALAGALTTLYEYEPPQPDEDLRRSAEGLRALCFVPFGGVRDVERGLVEDADVPDADAAPESDGSSARDAAAASDDTGTERAARARRIDDWLADRPSAPASTAGTHPPVEERVERLVERSAVDP</sequence>
<feature type="transmembrane region" description="Helical" evidence="12">
    <location>
        <begin position="9"/>
        <end position="27"/>
    </location>
</feature>
<evidence type="ECO:0000313" key="14">
    <source>
        <dbReference type="EMBL" id="GAA0664584.1"/>
    </source>
</evidence>
<evidence type="ECO:0000256" key="5">
    <source>
        <dbReference type="ARBA" id="ARBA00022801"/>
    </source>
</evidence>
<evidence type="ECO:0000256" key="12">
    <source>
        <dbReference type="SAM" id="Phobius"/>
    </source>
</evidence>
<feature type="compositionally biased region" description="Acidic residues" evidence="11">
    <location>
        <begin position="319"/>
        <end position="328"/>
    </location>
</feature>
<keyword evidence="7 12" id="KW-1133">Transmembrane helix</keyword>
<keyword evidence="2 10" id="KW-0645">Protease</keyword>
<comment type="cofactor">
    <cofactor evidence="10">
        <name>Zn(2+)</name>
        <dbReference type="ChEBI" id="CHEBI:29105"/>
    </cofactor>
    <text evidence="10">Binds 1 zinc ion per subunit.</text>
</comment>
<dbReference type="Proteomes" id="UP001500420">
    <property type="component" value="Unassembled WGS sequence"/>
</dbReference>
<dbReference type="GO" id="GO:0046872">
    <property type="term" value="F:metal ion binding"/>
    <property type="evidence" value="ECO:0007669"/>
    <property type="project" value="UniProtKB-KW"/>
</dbReference>
<evidence type="ECO:0000259" key="13">
    <source>
        <dbReference type="Pfam" id="PF01435"/>
    </source>
</evidence>
<evidence type="ECO:0000256" key="3">
    <source>
        <dbReference type="ARBA" id="ARBA00022692"/>
    </source>
</evidence>
<evidence type="ECO:0000256" key="4">
    <source>
        <dbReference type="ARBA" id="ARBA00022723"/>
    </source>
</evidence>
<proteinExistence type="inferred from homology"/>